<dbReference type="PROSITE" id="PS00775">
    <property type="entry name" value="GLYCOSYL_HYDROL_F3"/>
    <property type="match status" value="1"/>
</dbReference>
<dbReference type="RefSeq" id="WP_153358854.1">
    <property type="nucleotide sequence ID" value="NZ_ML762485.1"/>
</dbReference>
<dbReference type="Pfam" id="PF14310">
    <property type="entry name" value="Fn3-like"/>
    <property type="match status" value="1"/>
</dbReference>
<evidence type="ECO:0000313" key="7">
    <source>
        <dbReference type="Proteomes" id="UP000321490"/>
    </source>
</evidence>
<dbReference type="InterPro" id="IPR036881">
    <property type="entry name" value="Glyco_hydro_3_C_sf"/>
</dbReference>
<dbReference type="SMART" id="SM01217">
    <property type="entry name" value="Fn3_like"/>
    <property type="match status" value="1"/>
</dbReference>
<evidence type="ECO:0000256" key="2">
    <source>
        <dbReference type="ARBA" id="ARBA00022801"/>
    </source>
</evidence>
<dbReference type="PANTHER" id="PTHR42715">
    <property type="entry name" value="BETA-GLUCOSIDASE"/>
    <property type="match status" value="1"/>
</dbReference>
<keyword evidence="3" id="KW-0119">Carbohydrate metabolism</keyword>
<protein>
    <submittedName>
        <fullName evidence="6">Beta-glucosidase</fullName>
    </submittedName>
</protein>
<proteinExistence type="inferred from homology"/>
<dbReference type="InterPro" id="IPR050288">
    <property type="entry name" value="Cellulose_deg_GH3"/>
</dbReference>
<sequence length="818" mass="85374">MHHPDQTRPDLSALIARLDLKAKVRLLTGSTMYGLHAEADIGLAEVHLSDGPTGVRGLTFTSGPPVALLPNATLLASAWSDEVLHETGRLLAEEARAQDVHVVLGPTINLHRSLLGGRVFEAFSEDPYLSGRLATAYVRGLQERGVGACLKHVVANESETDRHSVDSVVDDATLREVYLLPFEMAVADAHPWSVMAAYNRVNGVSATEHDGLLNGVVKGEWGYDGLVVSDWFATRSTAASANGGLDLVMPGPVGPWGDALVAAVSAGEVEERVVDDHLHRVLLLAERVGALGAPRQVTAGLPRPDGDLRREQLTRLAAQGMTLVRNERATLPLERGTTVALIGRHAVDTVCMGGGSAQVTPPHQVSVADGLTALLGSAVRVVDGVEVRTRAVAARAGSVRDPETGDGGVHVVLLGADGAVIEERHERAATSMIGVDDDLPAPVAEARFRAVVPHGGPLQLGALGVGSWRFTVAGAEVGRIELRLSTDDAGEAILRPPSGTVLAEVPDGALVEAVVDLRAASGLGRPGRMAGAGLFGLVAGPAPRDPAVVLAEAAAAARDADVAVVVVGLTEEQETESVDKSTLALPGDQDTMVRTVAAAARRTIVVVNAATPVLMPWVDEVDAVLVAGLPGQEAGHAVAAVLLGDREPAGRLVTTWPVADGAAPAWSVTPVDGRLVYAEGAFLGHRGHAAGRAPAPAFWFGHGLGYGTWDYTDARLVAGAERPGAAVTVTNTGLRRSREVVQVYLRPADPGQPVRLAGWQAVTLAPGESRDVEVPTDLRMWRRWDVATATWALLPAAGELLLARGLGDVRAALPLSDD</sequence>
<name>A0A562IRU7_9ACTN</name>
<dbReference type="Pfam" id="PF01915">
    <property type="entry name" value="Glyco_hydro_3_C"/>
    <property type="match status" value="1"/>
</dbReference>
<dbReference type="InterPro" id="IPR001764">
    <property type="entry name" value="Glyco_hydro_3_N"/>
</dbReference>
<dbReference type="AlphaFoldDB" id="A0A562IRU7"/>
<evidence type="ECO:0000313" key="6">
    <source>
        <dbReference type="EMBL" id="TWH73284.1"/>
    </source>
</evidence>
<dbReference type="InterPro" id="IPR013783">
    <property type="entry name" value="Ig-like_fold"/>
</dbReference>
<dbReference type="Pfam" id="PF00933">
    <property type="entry name" value="Glyco_hydro_3"/>
    <property type="match status" value="1"/>
</dbReference>
<dbReference type="Gene3D" id="2.60.120.260">
    <property type="entry name" value="Galactose-binding domain-like"/>
    <property type="match status" value="1"/>
</dbReference>
<comment type="similarity">
    <text evidence="1 4">Belongs to the glycosyl hydrolase 3 family.</text>
</comment>
<dbReference type="OrthoDB" id="3187421at2"/>
<dbReference type="Gene3D" id="3.20.20.300">
    <property type="entry name" value="Glycoside hydrolase, family 3, N-terminal domain"/>
    <property type="match status" value="1"/>
</dbReference>
<accession>A0A562IRU7</accession>
<dbReference type="EMBL" id="VLKF01000001">
    <property type="protein sequence ID" value="TWH73284.1"/>
    <property type="molecule type" value="Genomic_DNA"/>
</dbReference>
<evidence type="ECO:0000256" key="4">
    <source>
        <dbReference type="RuleBase" id="RU361161"/>
    </source>
</evidence>
<dbReference type="InterPro" id="IPR002772">
    <property type="entry name" value="Glyco_hydro_3_C"/>
</dbReference>
<evidence type="ECO:0000256" key="1">
    <source>
        <dbReference type="ARBA" id="ARBA00005336"/>
    </source>
</evidence>
<dbReference type="InterPro" id="IPR017853">
    <property type="entry name" value="GH"/>
</dbReference>
<dbReference type="Proteomes" id="UP000321490">
    <property type="component" value="Unassembled WGS sequence"/>
</dbReference>
<organism evidence="6 7">
    <name type="scientific">Modestobacter roseus</name>
    <dbReference type="NCBI Taxonomy" id="1181884"/>
    <lineage>
        <taxon>Bacteria</taxon>
        <taxon>Bacillati</taxon>
        <taxon>Actinomycetota</taxon>
        <taxon>Actinomycetes</taxon>
        <taxon>Geodermatophilales</taxon>
        <taxon>Geodermatophilaceae</taxon>
        <taxon>Modestobacter</taxon>
    </lineage>
</organism>
<evidence type="ECO:0000256" key="3">
    <source>
        <dbReference type="ARBA" id="ARBA00023277"/>
    </source>
</evidence>
<dbReference type="InterPro" id="IPR026891">
    <property type="entry name" value="Fn3-like"/>
</dbReference>
<dbReference type="PRINTS" id="PR00133">
    <property type="entry name" value="GLHYDRLASE3"/>
</dbReference>
<reference evidence="6 7" key="1">
    <citation type="submission" date="2019-07" db="EMBL/GenBank/DDBJ databases">
        <title>R&amp;d 2014.</title>
        <authorList>
            <person name="Klenk H.-P."/>
        </authorList>
    </citation>
    <scope>NUCLEOTIDE SEQUENCE [LARGE SCALE GENOMIC DNA]</scope>
    <source>
        <strain evidence="6 7">DSM 45764</strain>
    </source>
</reference>
<dbReference type="PANTHER" id="PTHR42715:SF10">
    <property type="entry name" value="BETA-GLUCOSIDASE"/>
    <property type="match status" value="1"/>
</dbReference>
<keyword evidence="4" id="KW-0326">Glycosidase</keyword>
<feature type="domain" description="Fibronectin type III-like" evidence="5">
    <location>
        <begin position="739"/>
        <end position="806"/>
    </location>
</feature>
<keyword evidence="2 4" id="KW-0378">Hydrolase</keyword>
<dbReference type="Gene3D" id="3.40.50.1700">
    <property type="entry name" value="Glycoside hydrolase family 3 C-terminal domain"/>
    <property type="match status" value="1"/>
</dbReference>
<dbReference type="SUPFAM" id="SSF51445">
    <property type="entry name" value="(Trans)glycosidases"/>
    <property type="match status" value="1"/>
</dbReference>
<comment type="caution">
    <text evidence="6">The sequence shown here is derived from an EMBL/GenBank/DDBJ whole genome shotgun (WGS) entry which is preliminary data.</text>
</comment>
<dbReference type="SUPFAM" id="SSF52279">
    <property type="entry name" value="Beta-D-glucan exohydrolase, C-terminal domain"/>
    <property type="match status" value="1"/>
</dbReference>
<keyword evidence="7" id="KW-1185">Reference proteome</keyword>
<dbReference type="Gene3D" id="2.60.40.10">
    <property type="entry name" value="Immunoglobulins"/>
    <property type="match status" value="1"/>
</dbReference>
<dbReference type="GO" id="GO:0004553">
    <property type="term" value="F:hydrolase activity, hydrolyzing O-glycosyl compounds"/>
    <property type="evidence" value="ECO:0007669"/>
    <property type="project" value="InterPro"/>
</dbReference>
<gene>
    <name evidence="6" type="ORF">JD78_01807</name>
</gene>
<evidence type="ECO:0000259" key="5">
    <source>
        <dbReference type="SMART" id="SM01217"/>
    </source>
</evidence>
<dbReference type="GO" id="GO:0005975">
    <property type="term" value="P:carbohydrate metabolic process"/>
    <property type="evidence" value="ECO:0007669"/>
    <property type="project" value="InterPro"/>
</dbReference>
<dbReference type="InterPro" id="IPR019800">
    <property type="entry name" value="Glyco_hydro_3_AS"/>
</dbReference>
<dbReference type="InterPro" id="IPR036962">
    <property type="entry name" value="Glyco_hydro_3_N_sf"/>
</dbReference>